<dbReference type="Proteomes" id="UP001652445">
    <property type="component" value="Unassembled WGS sequence"/>
</dbReference>
<gene>
    <name evidence="1" type="ORF">OB236_07215</name>
</gene>
<dbReference type="EMBL" id="JAOQIO010000016">
    <property type="protein sequence ID" value="MCU6791912.1"/>
    <property type="molecule type" value="Genomic_DNA"/>
</dbReference>
<comment type="caution">
    <text evidence="1">The sequence shown here is derived from an EMBL/GenBank/DDBJ whole genome shotgun (WGS) entry which is preliminary data.</text>
</comment>
<organism evidence="1 2">
    <name type="scientific">Paenibacillus baimaensis</name>
    <dbReference type="NCBI Taxonomy" id="2982185"/>
    <lineage>
        <taxon>Bacteria</taxon>
        <taxon>Bacillati</taxon>
        <taxon>Bacillota</taxon>
        <taxon>Bacilli</taxon>
        <taxon>Bacillales</taxon>
        <taxon>Paenibacillaceae</taxon>
        <taxon>Paenibacillus</taxon>
    </lineage>
</organism>
<sequence length="355" mass="40459">MNLKKGLKKGSCGNILKKSAKDIGWSLCVGAGISRPAFSDWGTLVRKLISRIDGDDNANKIIKLLEEFGPDALIQAACNILDLSVEEFSILISEQLYGDIKNQMEKNEWKIFSKALSVTSPAEMKKELWLETINIIEKYFKNTSAYQIAKVIAPILGEELKPNAILSFNAEPLLFTLINSFLCERFNFDPNTKKYMDFVTRSISNKNKDRLTYTFCHGFLPIPNQIQKRGLVSIDKLVFSENEYLSLANNSYSWQSSTFYNICSSQPVVFIGVSLTDPNMRRWLAWIHFNRTNELFTIKGKSISSTTHFWMRKVPDNLEEIKWIEATVAHLGVRLVWINDWSEVGETLLEMLGGT</sequence>
<accession>A0ABT2UBB4</accession>
<protein>
    <submittedName>
        <fullName evidence="1">SIR2 family protein</fullName>
    </submittedName>
</protein>
<reference evidence="1 2" key="1">
    <citation type="submission" date="2022-09" db="EMBL/GenBank/DDBJ databases">
        <authorList>
            <person name="Han X.L."/>
            <person name="Wang Q."/>
            <person name="Lu T."/>
        </authorList>
    </citation>
    <scope>NUCLEOTIDE SEQUENCE [LARGE SCALE GENOMIC DNA]</scope>
    <source>
        <strain evidence="1 2">WQ 127069</strain>
    </source>
</reference>
<dbReference type="RefSeq" id="WP_262683336.1">
    <property type="nucleotide sequence ID" value="NZ_JAOQIO010000016.1"/>
</dbReference>
<evidence type="ECO:0000313" key="2">
    <source>
        <dbReference type="Proteomes" id="UP001652445"/>
    </source>
</evidence>
<name>A0ABT2UBB4_9BACL</name>
<proteinExistence type="predicted"/>
<evidence type="ECO:0000313" key="1">
    <source>
        <dbReference type="EMBL" id="MCU6791912.1"/>
    </source>
</evidence>
<keyword evidence="2" id="KW-1185">Reference proteome</keyword>
<dbReference type="Pfam" id="PF13289">
    <property type="entry name" value="SIR2_2"/>
    <property type="match status" value="1"/>
</dbReference>